<dbReference type="Proteomes" id="UP000184050">
    <property type="component" value="Unassembled WGS sequence"/>
</dbReference>
<reference evidence="2 3" key="1">
    <citation type="submission" date="2016-11" db="EMBL/GenBank/DDBJ databases">
        <authorList>
            <person name="Jaros S."/>
            <person name="Januszkiewicz K."/>
            <person name="Wedrychowicz H."/>
        </authorList>
    </citation>
    <scope>NUCLEOTIDE SEQUENCE [LARGE SCALE GENOMIC DNA]</scope>
    <source>
        <strain evidence="2 3">DSM 27063</strain>
    </source>
</reference>
<keyword evidence="1" id="KW-1277">Toxin-antitoxin system</keyword>
<name>A0A1M6DMF4_9BACT</name>
<dbReference type="InterPro" id="IPR007712">
    <property type="entry name" value="RelE/ParE_toxin"/>
</dbReference>
<dbReference type="OrthoDB" id="595476at2"/>
<dbReference type="InterPro" id="IPR035093">
    <property type="entry name" value="RelE/ParE_toxin_dom_sf"/>
</dbReference>
<dbReference type="STRING" id="1168035.SAMN05444280_105111"/>
<evidence type="ECO:0000313" key="3">
    <source>
        <dbReference type="Proteomes" id="UP000184050"/>
    </source>
</evidence>
<evidence type="ECO:0000256" key="1">
    <source>
        <dbReference type="ARBA" id="ARBA00022649"/>
    </source>
</evidence>
<protein>
    <submittedName>
        <fullName evidence="2">ParE toxin of type II toxin-antitoxin system, parDE</fullName>
    </submittedName>
</protein>
<dbReference type="RefSeq" id="WP_073166387.1">
    <property type="nucleotide sequence ID" value="NZ_FQZE01000005.1"/>
</dbReference>
<keyword evidence="3" id="KW-1185">Reference proteome</keyword>
<proteinExistence type="predicted"/>
<dbReference type="Gene3D" id="3.30.2310.20">
    <property type="entry name" value="RelE-like"/>
    <property type="match status" value="1"/>
</dbReference>
<dbReference type="EMBL" id="FQZE01000005">
    <property type="protein sequence ID" value="SHI74350.1"/>
    <property type="molecule type" value="Genomic_DNA"/>
</dbReference>
<evidence type="ECO:0000313" key="2">
    <source>
        <dbReference type="EMBL" id="SHI74350.1"/>
    </source>
</evidence>
<gene>
    <name evidence="2" type="ORF">SAMN05444280_105111</name>
</gene>
<dbReference type="Pfam" id="PF05016">
    <property type="entry name" value="ParE_toxin"/>
    <property type="match status" value="1"/>
</dbReference>
<organism evidence="2 3">
    <name type="scientific">Tangfeifania diversioriginum</name>
    <dbReference type="NCBI Taxonomy" id="1168035"/>
    <lineage>
        <taxon>Bacteria</taxon>
        <taxon>Pseudomonadati</taxon>
        <taxon>Bacteroidota</taxon>
        <taxon>Bacteroidia</taxon>
        <taxon>Marinilabiliales</taxon>
        <taxon>Prolixibacteraceae</taxon>
        <taxon>Tangfeifania</taxon>
    </lineage>
</organism>
<sequence>MYKSVILPLAKEDIREAAKWYNKQQNGLGKRFTTEVREKVNFIRKNPRASNVRYNDVRTAVLNVFPFLVHYSIDEINKTIIVSAVLHTSRDPEIWKNR</sequence>
<dbReference type="AlphaFoldDB" id="A0A1M6DMF4"/>
<accession>A0A1M6DMF4</accession>